<keyword evidence="5" id="KW-1185">Reference proteome</keyword>
<evidence type="ECO:0000313" key="4">
    <source>
        <dbReference type="EMBL" id="TSJ46520.1"/>
    </source>
</evidence>
<dbReference type="PANTHER" id="PTHR10572">
    <property type="entry name" value="3-HYDROXY-3-METHYLGLUTARYL-COENZYME A REDUCTASE"/>
    <property type="match status" value="1"/>
</dbReference>
<comment type="caution">
    <text evidence="4">The sequence shown here is derived from an EMBL/GenBank/DDBJ whole genome shotgun (WGS) entry which is preliminary data.</text>
</comment>
<dbReference type="PRINTS" id="PR00071">
    <property type="entry name" value="HMGCOARDTASE"/>
</dbReference>
<comment type="pathway">
    <text evidence="3">Metabolic intermediate metabolism; (R)-mevalonate degradation; (S)-3-hydroxy-3-methylglutaryl-CoA from (R)-mevalonate: step 1/1.</text>
</comment>
<dbReference type="UniPathway" id="UPA00257">
    <property type="reaction ID" value="UER00367"/>
</dbReference>
<dbReference type="SUPFAM" id="SSF55035">
    <property type="entry name" value="NAD-binding domain of HMG-CoA reductase"/>
    <property type="match status" value="1"/>
</dbReference>
<dbReference type="GO" id="GO:0140643">
    <property type="term" value="F:hydroxymethylglutaryl-CoA reductase (NADH) activity"/>
    <property type="evidence" value="ECO:0007669"/>
    <property type="project" value="UniProtKB-EC"/>
</dbReference>
<dbReference type="PANTHER" id="PTHR10572:SF24">
    <property type="entry name" value="3-HYDROXY-3-METHYLGLUTARYL-COENZYME A REDUCTASE"/>
    <property type="match status" value="1"/>
</dbReference>
<accession>A0A556N2T6</accession>
<reference evidence="4 5" key="1">
    <citation type="submission" date="2019-07" db="EMBL/GenBank/DDBJ databases">
        <authorList>
            <person name="Huq M.A."/>
        </authorList>
    </citation>
    <scope>NUCLEOTIDE SEQUENCE [LARGE SCALE GENOMIC DNA]</scope>
    <source>
        <strain evidence="4 5">MAH-3</strain>
    </source>
</reference>
<sequence length="437" mass="48770">MMELIEGFSKKNKQEKLEAITKFCKSPEETMELFKSFDHPNAAVQEVINEFSENTISNFHLPYSIAPNFLINGKTFAVPMVIEESSVVAAASKSAKFWYSLGGFHTEIVDTEKVGQVHFLWHDDVEKLISRFDELKQLFIQGSEDITVNMRNRGGGIKDIVLKDLSDREPGLMQLFVTFETIDSMGANFVNSCLERFAEIFRNWHQNQADLKKDGLEIIMSILSNLTPNCVVKCWVETDVKNLDGIVPGVSGKEFAKKFHTAVRIAQVDPYRATTHNKGIYNGVDAVVLATGNDFRAVEACGHAYASISGRYTSLTNCTIDNDIFRFELTLPIAMGVVGGLTNLHPLVKLSHQILDFPNARELMGIAAAAGLANNFGAVKSLTTTGIQQGHMKMHLFNIMNQLEVKKEDRDKIVAYFKDKNVSVSAVRTYVESLQLV</sequence>
<dbReference type="CDD" id="cd00644">
    <property type="entry name" value="HMG-CoA_reductase_classII"/>
    <property type="match status" value="1"/>
</dbReference>
<dbReference type="OrthoDB" id="9764892at2"/>
<dbReference type="InterPro" id="IPR023074">
    <property type="entry name" value="HMG_CoA_Rdtase_cat_sf"/>
</dbReference>
<dbReference type="SUPFAM" id="SSF56542">
    <property type="entry name" value="Substrate-binding domain of HMG-CoA reductase"/>
    <property type="match status" value="1"/>
</dbReference>
<dbReference type="Pfam" id="PF00368">
    <property type="entry name" value="HMG-CoA_red"/>
    <property type="match status" value="1"/>
</dbReference>
<organism evidence="4 5">
    <name type="scientific">Fluviicola chungangensis</name>
    <dbReference type="NCBI Taxonomy" id="2597671"/>
    <lineage>
        <taxon>Bacteria</taxon>
        <taxon>Pseudomonadati</taxon>
        <taxon>Bacteroidota</taxon>
        <taxon>Flavobacteriia</taxon>
        <taxon>Flavobacteriales</taxon>
        <taxon>Crocinitomicaceae</taxon>
        <taxon>Fluviicola</taxon>
    </lineage>
</organism>
<dbReference type="GO" id="GO:0015936">
    <property type="term" value="P:coenzyme A metabolic process"/>
    <property type="evidence" value="ECO:0007669"/>
    <property type="project" value="InterPro"/>
</dbReference>
<dbReference type="NCBIfam" id="TIGR00532">
    <property type="entry name" value="HMG_CoA_R_NAD"/>
    <property type="match status" value="1"/>
</dbReference>
<evidence type="ECO:0000256" key="1">
    <source>
        <dbReference type="ARBA" id="ARBA00007661"/>
    </source>
</evidence>
<dbReference type="InterPro" id="IPR009023">
    <property type="entry name" value="HMG_CoA_Rdtase_NAD(P)-bd_sf"/>
</dbReference>
<comment type="catalytic activity">
    <reaction evidence="3">
        <text>(R)-mevalonate + 2 NAD(+) + CoA = (3S)-3-hydroxy-3-methylglutaryl-CoA + 2 NADH + 2 H(+)</text>
        <dbReference type="Rhea" id="RHEA:14833"/>
        <dbReference type="ChEBI" id="CHEBI:15378"/>
        <dbReference type="ChEBI" id="CHEBI:36464"/>
        <dbReference type="ChEBI" id="CHEBI:43074"/>
        <dbReference type="ChEBI" id="CHEBI:57287"/>
        <dbReference type="ChEBI" id="CHEBI:57540"/>
        <dbReference type="ChEBI" id="CHEBI:57945"/>
        <dbReference type="EC" id="1.1.1.88"/>
    </reaction>
</comment>
<dbReference type="Gene3D" id="1.10.8.660">
    <property type="match status" value="1"/>
</dbReference>
<dbReference type="EMBL" id="VLPL01000002">
    <property type="protein sequence ID" value="TSJ46520.1"/>
    <property type="molecule type" value="Genomic_DNA"/>
</dbReference>
<gene>
    <name evidence="4" type="ORF">FO442_04995</name>
</gene>
<dbReference type="EC" id="1.1.1.88" evidence="3"/>
<dbReference type="Proteomes" id="UP000316008">
    <property type="component" value="Unassembled WGS sequence"/>
</dbReference>
<dbReference type="GO" id="GO:0004420">
    <property type="term" value="F:hydroxymethylglutaryl-CoA reductase (NADPH) activity"/>
    <property type="evidence" value="ECO:0007669"/>
    <property type="project" value="InterPro"/>
</dbReference>
<protein>
    <recommendedName>
        <fullName evidence="3">3-hydroxy-3-methylglutaryl coenzyme A reductase</fullName>
        <shortName evidence="3">HMG-CoA reductase</shortName>
        <ecNumber evidence="3">1.1.1.88</ecNumber>
    </recommendedName>
</protein>
<name>A0A556N2T6_9FLAO</name>
<dbReference type="Gene3D" id="3.90.770.10">
    <property type="entry name" value="3-hydroxy-3-methylglutaryl-coenzyme A Reductase, Chain A, domain 2"/>
    <property type="match status" value="2"/>
</dbReference>
<evidence type="ECO:0000256" key="2">
    <source>
        <dbReference type="ARBA" id="ARBA00023002"/>
    </source>
</evidence>
<evidence type="ECO:0000313" key="5">
    <source>
        <dbReference type="Proteomes" id="UP000316008"/>
    </source>
</evidence>
<evidence type="ECO:0000256" key="3">
    <source>
        <dbReference type="RuleBase" id="RU361219"/>
    </source>
</evidence>
<proteinExistence type="inferred from homology"/>
<dbReference type="InterPro" id="IPR004553">
    <property type="entry name" value="HMG_CoA_Rdtase_bac-typ"/>
</dbReference>
<dbReference type="InterPro" id="IPR009029">
    <property type="entry name" value="HMG_CoA_Rdtase_sub-bd_dom_sf"/>
</dbReference>
<dbReference type="InterPro" id="IPR002202">
    <property type="entry name" value="HMG_CoA_Rdtase"/>
</dbReference>
<keyword evidence="2 3" id="KW-0560">Oxidoreductase</keyword>
<dbReference type="PROSITE" id="PS50065">
    <property type="entry name" value="HMG_COA_REDUCTASE_4"/>
    <property type="match status" value="1"/>
</dbReference>
<keyword evidence="3" id="KW-0520">NAD</keyword>
<dbReference type="AlphaFoldDB" id="A0A556N2T6"/>
<comment type="similarity">
    <text evidence="1 3">Belongs to the HMG-CoA reductase family.</text>
</comment>